<sequence length="113" mass="12193">MRSVPGGPAAAAAADSDRSHRPVHSSSETAVTVSRRCLAVGLSGNVVPDFFSSICGLPTVNQSAPRVQKAVDAKRRVKSSNDKYCPEQYLLYRFSHAARILPVMHSKKKNTTP</sequence>
<proteinExistence type="predicted"/>
<reference evidence="2 3" key="1">
    <citation type="submission" date="2019-06" db="EMBL/GenBank/DDBJ databases">
        <title>Draft genomes of female and male turbot (Scophthalmus maximus).</title>
        <authorList>
            <person name="Xu H."/>
            <person name="Xu X.-W."/>
            <person name="Shao C."/>
            <person name="Chen S."/>
        </authorList>
    </citation>
    <scope>NUCLEOTIDE SEQUENCE [LARGE SCALE GENOMIC DNA]</scope>
    <source>
        <strain evidence="2">Ysfricsl-2016a</strain>
        <tissue evidence="2">Blood</tissue>
    </source>
</reference>
<protein>
    <submittedName>
        <fullName evidence="2">Uncharacterized protein</fullName>
    </submittedName>
</protein>
<dbReference type="Proteomes" id="UP000438429">
    <property type="component" value="Unassembled WGS sequence"/>
</dbReference>
<name>A0A6A4RVC4_SCOMX</name>
<dbReference type="AlphaFoldDB" id="A0A6A4RVC4"/>
<evidence type="ECO:0000313" key="2">
    <source>
        <dbReference type="EMBL" id="KAF0023091.1"/>
    </source>
</evidence>
<dbReference type="EMBL" id="VEVO01000022">
    <property type="protein sequence ID" value="KAF0023091.1"/>
    <property type="molecule type" value="Genomic_DNA"/>
</dbReference>
<comment type="caution">
    <text evidence="2">The sequence shown here is derived from an EMBL/GenBank/DDBJ whole genome shotgun (WGS) entry which is preliminary data.</text>
</comment>
<gene>
    <name evidence="2" type="ORF">F2P81_023721</name>
</gene>
<evidence type="ECO:0000256" key="1">
    <source>
        <dbReference type="SAM" id="MobiDB-lite"/>
    </source>
</evidence>
<feature type="region of interest" description="Disordered" evidence="1">
    <location>
        <begin position="1"/>
        <end position="31"/>
    </location>
</feature>
<accession>A0A6A4RVC4</accession>
<organism evidence="2 3">
    <name type="scientific">Scophthalmus maximus</name>
    <name type="common">Turbot</name>
    <name type="synonym">Psetta maxima</name>
    <dbReference type="NCBI Taxonomy" id="52904"/>
    <lineage>
        <taxon>Eukaryota</taxon>
        <taxon>Metazoa</taxon>
        <taxon>Chordata</taxon>
        <taxon>Craniata</taxon>
        <taxon>Vertebrata</taxon>
        <taxon>Euteleostomi</taxon>
        <taxon>Actinopterygii</taxon>
        <taxon>Neopterygii</taxon>
        <taxon>Teleostei</taxon>
        <taxon>Neoteleostei</taxon>
        <taxon>Acanthomorphata</taxon>
        <taxon>Carangaria</taxon>
        <taxon>Pleuronectiformes</taxon>
        <taxon>Pleuronectoidei</taxon>
        <taxon>Scophthalmidae</taxon>
        <taxon>Scophthalmus</taxon>
    </lineage>
</organism>
<evidence type="ECO:0000313" key="3">
    <source>
        <dbReference type="Proteomes" id="UP000438429"/>
    </source>
</evidence>